<proteinExistence type="inferred from homology"/>
<evidence type="ECO:0000256" key="1">
    <source>
        <dbReference type="ARBA" id="ARBA00007613"/>
    </source>
</evidence>
<dbReference type="PROSITE" id="PS51257">
    <property type="entry name" value="PROKAR_LIPOPROTEIN"/>
    <property type="match status" value="1"/>
</dbReference>
<accession>A0A246HQW4</accession>
<comment type="caution">
    <text evidence="3">The sequence shown here is derived from an EMBL/GenBank/DDBJ whole genome shotgun (WGS) entry which is preliminary data.</text>
</comment>
<dbReference type="Gene3D" id="1.20.1600.10">
    <property type="entry name" value="Outer membrane efflux proteins (OEP)"/>
    <property type="match status" value="1"/>
</dbReference>
<dbReference type="AlphaFoldDB" id="A0A246HQW4"/>
<keyword evidence="2" id="KW-0564">Palmitate</keyword>
<dbReference type="GO" id="GO:0009279">
    <property type="term" value="C:cell outer membrane"/>
    <property type="evidence" value="ECO:0007669"/>
    <property type="project" value="UniProtKB-SubCell"/>
</dbReference>
<comment type="similarity">
    <text evidence="1 2">Belongs to the outer membrane factor (OMF) (TC 1.B.17) family.</text>
</comment>
<keyword evidence="2" id="KW-0472">Membrane</keyword>
<evidence type="ECO:0000313" key="3">
    <source>
        <dbReference type="EMBL" id="OWQ56351.1"/>
    </source>
</evidence>
<evidence type="ECO:0000256" key="2">
    <source>
        <dbReference type="RuleBase" id="RU362097"/>
    </source>
</evidence>
<keyword evidence="2" id="KW-0812">Transmembrane</keyword>
<reference evidence="3 4" key="1">
    <citation type="submission" date="2017-06" db="EMBL/GenBank/DDBJ databases">
        <authorList>
            <person name="Kim H.J."/>
            <person name="Triplett B.A."/>
        </authorList>
    </citation>
    <scope>NUCLEOTIDE SEQUENCE [LARGE SCALE GENOMIC DNA]</scope>
    <source>
        <strain evidence="3 4">13146</strain>
    </source>
</reference>
<dbReference type="SUPFAM" id="SSF56954">
    <property type="entry name" value="Outer membrane efflux proteins (OEP)"/>
    <property type="match status" value="1"/>
</dbReference>
<protein>
    <submittedName>
        <fullName evidence="3">RND transporter</fullName>
    </submittedName>
</protein>
<dbReference type="PANTHER" id="PTHR30203:SF25">
    <property type="entry name" value="OUTER MEMBRANE PROTEIN-RELATED"/>
    <property type="match status" value="1"/>
</dbReference>
<keyword evidence="2" id="KW-0449">Lipoprotein</keyword>
<feature type="chain" id="PRO_5011811037" evidence="2">
    <location>
        <begin position="21"/>
        <end position="501"/>
    </location>
</feature>
<gene>
    <name evidence="3" type="ORF">CEE60_02425</name>
</gene>
<dbReference type="InterPro" id="IPR010131">
    <property type="entry name" value="MdtP/NodT-like"/>
</dbReference>
<dbReference type="OrthoDB" id="9770517at2"/>
<keyword evidence="2" id="KW-0732">Signal</keyword>
<dbReference type="InterPro" id="IPR003423">
    <property type="entry name" value="OMP_efflux"/>
</dbReference>
<sequence>MMIRQTLRLMAGSALCTALAACTLGPEFVRPEASLPAQWEGRVITSAAFADDAAWWNGFEDPLLAALASQAMQANLDVQLAANRVAQSRALRGISAADRAPAVGATVGATRARNSEVGLNDPSGHAGREDYGLFQAGIGLSWEVDLWGRVRRQVEIADARVQIANEDWHAVQTAVMAETARDYLQLRATRELLTITEDNLHIARDVQRLTLARQQQGVATTLQVASAAAQVAALEARVAPLQHRQSQLRNALALLLGRSPQALDAQLDSARRDWPALPGMATGLPSDLVERRPDIRRAEAALHAATAGIGVAKANFLPRITLTGDAGFQAKQLDDLDGWNAHRFSIGPAISLPIFQGGRLKANLALSRLQERQAGLQFQKTVLQAWHDVDDAIDGYSAEQQRGQALQVAVEESERALAAARRQYQAGVIDMLDVLTTQRIALDNQAALAGSQAAAAIARVDLYRALGGGWHDEGADAALTGSVSAASGVGNIAQRTLRSSQ</sequence>
<dbReference type="GO" id="GO:0015562">
    <property type="term" value="F:efflux transmembrane transporter activity"/>
    <property type="evidence" value="ECO:0007669"/>
    <property type="project" value="InterPro"/>
</dbReference>
<keyword evidence="2" id="KW-1134">Transmembrane beta strand</keyword>
<dbReference type="PANTHER" id="PTHR30203">
    <property type="entry name" value="OUTER MEMBRANE CATION EFFLUX PROTEIN"/>
    <property type="match status" value="1"/>
</dbReference>
<comment type="subcellular location">
    <subcellularLocation>
        <location evidence="2">Cell outer membrane</location>
        <topology evidence="2">Lipid-anchor</topology>
    </subcellularLocation>
</comment>
<organism evidence="3 4">
    <name type="scientific">Stenotrophomonas maltophilia</name>
    <name type="common">Pseudomonas maltophilia</name>
    <name type="synonym">Xanthomonas maltophilia</name>
    <dbReference type="NCBI Taxonomy" id="40324"/>
    <lineage>
        <taxon>Bacteria</taxon>
        <taxon>Pseudomonadati</taxon>
        <taxon>Pseudomonadota</taxon>
        <taxon>Gammaproteobacteria</taxon>
        <taxon>Lysobacterales</taxon>
        <taxon>Lysobacteraceae</taxon>
        <taxon>Stenotrophomonas</taxon>
        <taxon>Stenotrophomonas maltophilia group</taxon>
    </lineage>
</organism>
<evidence type="ECO:0000313" key="4">
    <source>
        <dbReference type="Proteomes" id="UP000198157"/>
    </source>
</evidence>
<dbReference type="EMBL" id="NIVS01000007">
    <property type="protein sequence ID" value="OWQ56351.1"/>
    <property type="molecule type" value="Genomic_DNA"/>
</dbReference>
<name>A0A246HQW4_STEMA</name>
<dbReference type="Proteomes" id="UP000198157">
    <property type="component" value="Unassembled WGS sequence"/>
</dbReference>
<feature type="signal peptide" evidence="2">
    <location>
        <begin position="1"/>
        <end position="20"/>
    </location>
</feature>
<dbReference type="Pfam" id="PF02321">
    <property type="entry name" value="OEP"/>
    <property type="match status" value="2"/>
</dbReference>
<dbReference type="Gene3D" id="2.20.200.10">
    <property type="entry name" value="Outer membrane efflux proteins (OEP)"/>
    <property type="match status" value="1"/>
</dbReference>
<dbReference type="NCBIfam" id="TIGR01845">
    <property type="entry name" value="outer_NodT"/>
    <property type="match status" value="1"/>
</dbReference>